<dbReference type="InterPro" id="IPR058522">
    <property type="entry name" value="DUF8209"/>
</dbReference>
<keyword evidence="3" id="KW-1185">Reference proteome</keyword>
<sequence length="82" mass="8962">MDTVEELGGTYFYNGLINLTAHELLLAVFVQKTLEQLGQHDTFAATAIVLGRRDQLTRAKPSGAISGTSSVNHYDQCHVSLQ</sequence>
<evidence type="ECO:0000256" key="1">
    <source>
        <dbReference type="SAM" id="MobiDB-lite"/>
    </source>
</evidence>
<dbReference type="Proteomes" id="UP001056873">
    <property type="component" value="Chromosome"/>
</dbReference>
<protein>
    <submittedName>
        <fullName evidence="2">Uncharacterized protein</fullName>
    </submittedName>
</protein>
<proteinExistence type="predicted"/>
<dbReference type="Pfam" id="PF26636">
    <property type="entry name" value="DUF8209"/>
    <property type="match status" value="1"/>
</dbReference>
<name>A0ABY5CRK8_9GAMM</name>
<feature type="compositionally biased region" description="Polar residues" evidence="1">
    <location>
        <begin position="65"/>
        <end position="82"/>
    </location>
</feature>
<evidence type="ECO:0000313" key="2">
    <source>
        <dbReference type="EMBL" id="USU99971.1"/>
    </source>
</evidence>
<dbReference type="EMBL" id="CP074347">
    <property type="protein sequence ID" value="USU99971.1"/>
    <property type="molecule type" value="Genomic_DNA"/>
</dbReference>
<reference evidence="2" key="1">
    <citation type="journal article" date="2022" name="BMC Genomics">
        <title>Genome sequence of the entomopathogenic Serratia entomophila isolate 626 and characterisation of the species specific itaconate degradation pathway.</title>
        <authorList>
            <person name="Vaughan A.L."/>
            <person name="Altermann E."/>
            <person name="Glare T.R."/>
            <person name="Hurst M.R.H."/>
        </authorList>
    </citation>
    <scope>NUCLEOTIDE SEQUENCE</scope>
    <source>
        <strain evidence="2">626</strain>
    </source>
</reference>
<organism evidence="2 3">
    <name type="scientific">Serratia entomophila</name>
    <dbReference type="NCBI Taxonomy" id="42906"/>
    <lineage>
        <taxon>Bacteria</taxon>
        <taxon>Pseudomonadati</taxon>
        <taxon>Pseudomonadota</taxon>
        <taxon>Gammaproteobacteria</taxon>
        <taxon>Enterobacterales</taxon>
        <taxon>Yersiniaceae</taxon>
        <taxon>Serratia</taxon>
    </lineage>
</organism>
<gene>
    <name evidence="2" type="ORF">KFQ06_18285</name>
</gene>
<evidence type="ECO:0000313" key="3">
    <source>
        <dbReference type="Proteomes" id="UP001056873"/>
    </source>
</evidence>
<feature type="region of interest" description="Disordered" evidence="1">
    <location>
        <begin position="61"/>
        <end position="82"/>
    </location>
</feature>
<accession>A0ABY5CRK8</accession>